<keyword evidence="5" id="KW-0934">Plastid</keyword>
<comment type="subcellular location">
    <subcellularLocation>
        <location evidence="1">Membrane</location>
        <topology evidence="1">Multi-pass membrane protein</topology>
    </subcellularLocation>
    <subcellularLocation>
        <location evidence="2">Plastid</location>
        <location evidence="2">Chloroplast</location>
    </subcellularLocation>
</comment>
<feature type="region of interest" description="Disordered" evidence="13">
    <location>
        <begin position="60"/>
        <end position="79"/>
    </location>
</feature>
<dbReference type="InterPro" id="IPR008915">
    <property type="entry name" value="Peptidase_M50"/>
</dbReference>
<dbReference type="GO" id="GO:0016020">
    <property type="term" value="C:membrane"/>
    <property type="evidence" value="ECO:0007669"/>
    <property type="project" value="UniProtKB-SubCell"/>
</dbReference>
<keyword evidence="17" id="KW-1185">Reference proteome</keyword>
<feature type="transmembrane region" description="Helical" evidence="14">
    <location>
        <begin position="233"/>
        <end position="252"/>
    </location>
</feature>
<feature type="transmembrane region" description="Helical" evidence="14">
    <location>
        <begin position="513"/>
        <end position="531"/>
    </location>
</feature>
<name>A0AAW1PM76_9CHLO</name>
<keyword evidence="12 14" id="KW-0472">Membrane</keyword>
<evidence type="ECO:0000256" key="6">
    <source>
        <dbReference type="ARBA" id="ARBA00022670"/>
    </source>
</evidence>
<proteinExistence type="inferred from homology"/>
<accession>A0AAW1PM76</accession>
<keyword evidence="9" id="KW-0809">Transit peptide</keyword>
<dbReference type="Pfam" id="PF02163">
    <property type="entry name" value="Peptidase_M50"/>
    <property type="match status" value="1"/>
</dbReference>
<keyword evidence="7 14" id="KW-0812">Transmembrane</keyword>
<dbReference type="GO" id="GO:0008237">
    <property type="term" value="F:metallopeptidase activity"/>
    <property type="evidence" value="ECO:0007669"/>
    <property type="project" value="UniProtKB-KW"/>
</dbReference>
<organism evidence="16 17">
    <name type="scientific">[Myrmecia] bisecta</name>
    <dbReference type="NCBI Taxonomy" id="41462"/>
    <lineage>
        <taxon>Eukaryota</taxon>
        <taxon>Viridiplantae</taxon>
        <taxon>Chlorophyta</taxon>
        <taxon>core chlorophytes</taxon>
        <taxon>Trebouxiophyceae</taxon>
        <taxon>Trebouxiales</taxon>
        <taxon>Trebouxiaceae</taxon>
        <taxon>Myrmecia</taxon>
    </lineage>
</organism>
<evidence type="ECO:0000256" key="13">
    <source>
        <dbReference type="SAM" id="MobiDB-lite"/>
    </source>
</evidence>
<evidence type="ECO:0000256" key="2">
    <source>
        <dbReference type="ARBA" id="ARBA00004229"/>
    </source>
</evidence>
<evidence type="ECO:0000256" key="11">
    <source>
        <dbReference type="ARBA" id="ARBA00023049"/>
    </source>
</evidence>
<evidence type="ECO:0000256" key="8">
    <source>
        <dbReference type="ARBA" id="ARBA00022801"/>
    </source>
</evidence>
<evidence type="ECO:0000256" key="10">
    <source>
        <dbReference type="ARBA" id="ARBA00022989"/>
    </source>
</evidence>
<evidence type="ECO:0000256" key="3">
    <source>
        <dbReference type="ARBA" id="ARBA00007931"/>
    </source>
</evidence>
<evidence type="ECO:0000256" key="12">
    <source>
        <dbReference type="ARBA" id="ARBA00023136"/>
    </source>
</evidence>
<comment type="similarity">
    <text evidence="3">Belongs to the peptidase M50B family.</text>
</comment>
<dbReference type="AlphaFoldDB" id="A0AAW1PM76"/>
<sequence>MSEESDDRMKATVASLDALLGIEEEPKEELPASSKNEEQEEPRVAVELAISDDVLKQIAAMEAGRKRKGQPSGGRSTEEIEKELRGSMANIVEQAKKLAENADKKGGEQALQGEFENLLSLLKPDSVLSKEDIQKLKDEVFGQTTFWVTETRTVFESVDTGGLLVRGNLRAPREKVFDEVADGVKRIFGDKYEVLMIEDPEAEEEDPRGGPRIAFQILPAEAAQPNPTAAWQILVAGVLLILTVGSATQLGLTANVSKLPKETIEWLAKPSELGADQLPPGLVGWDPLPYFLSALPITASVLLLQLVHDVMHRVTAAQKKIKLGPSLFIPNGQIGSFGAITPFKSLVRSRRDLFDVSFSGPAAAALASLALFGYGLLLSAGGDVPKEALVPVPAQLFQGSLLLGSTAKLVLGDGLARSVNVLIHPFLIGGWCGMVSTAFNLLPVGALDGGRMMQAAFGRNALAISSFFVYVGLGLGFLGSSLALPFGLYVLICQRNAEKYVQDAVTPAGERRQGLAVAAFLLALLVLLPMAPDVADSVGVGAQSMFL</sequence>
<evidence type="ECO:0000259" key="15">
    <source>
        <dbReference type="Pfam" id="PF02163"/>
    </source>
</evidence>
<protein>
    <recommendedName>
        <fullName evidence="15">Peptidase M50 domain-containing protein</fullName>
    </recommendedName>
</protein>
<gene>
    <name evidence="16" type="ORF">WJX72_001870</name>
</gene>
<evidence type="ECO:0000256" key="5">
    <source>
        <dbReference type="ARBA" id="ARBA00022640"/>
    </source>
</evidence>
<dbReference type="InterPro" id="IPR044838">
    <property type="entry name" value="EGY1-like"/>
</dbReference>
<feature type="transmembrane region" description="Helical" evidence="14">
    <location>
        <begin position="353"/>
        <end position="376"/>
    </location>
</feature>
<evidence type="ECO:0000256" key="4">
    <source>
        <dbReference type="ARBA" id="ARBA00022528"/>
    </source>
</evidence>
<dbReference type="GO" id="GO:0009507">
    <property type="term" value="C:chloroplast"/>
    <property type="evidence" value="ECO:0007669"/>
    <property type="project" value="UniProtKB-SubCell"/>
</dbReference>
<feature type="transmembrane region" description="Helical" evidence="14">
    <location>
        <begin position="388"/>
        <end position="411"/>
    </location>
</feature>
<dbReference type="PANTHER" id="PTHR31412:SF0">
    <property type="entry name" value="ZINC METALLOPROTEASE EGY1, CHLOROPLASTIC-RELATED"/>
    <property type="match status" value="1"/>
</dbReference>
<feature type="transmembrane region" description="Helical" evidence="14">
    <location>
        <begin position="288"/>
        <end position="307"/>
    </location>
</feature>
<feature type="transmembrane region" description="Helical" evidence="14">
    <location>
        <begin position="467"/>
        <end position="492"/>
    </location>
</feature>
<evidence type="ECO:0000313" key="16">
    <source>
        <dbReference type="EMBL" id="KAK9809927.1"/>
    </source>
</evidence>
<evidence type="ECO:0000256" key="9">
    <source>
        <dbReference type="ARBA" id="ARBA00022946"/>
    </source>
</evidence>
<keyword evidence="11" id="KW-0482">Metalloprotease</keyword>
<keyword evidence="10 14" id="KW-1133">Transmembrane helix</keyword>
<evidence type="ECO:0000256" key="1">
    <source>
        <dbReference type="ARBA" id="ARBA00004141"/>
    </source>
</evidence>
<dbReference type="Proteomes" id="UP001489004">
    <property type="component" value="Unassembled WGS sequence"/>
</dbReference>
<keyword evidence="6" id="KW-0645">Protease</keyword>
<dbReference type="CDD" id="cd06160">
    <property type="entry name" value="S2P-M50_like_2"/>
    <property type="match status" value="1"/>
</dbReference>
<dbReference type="PANTHER" id="PTHR31412">
    <property type="entry name" value="ZINC METALLOPROTEASE EGY1"/>
    <property type="match status" value="1"/>
</dbReference>
<feature type="transmembrane region" description="Helical" evidence="14">
    <location>
        <begin position="423"/>
        <end position="447"/>
    </location>
</feature>
<keyword evidence="4" id="KW-0150">Chloroplast</keyword>
<evidence type="ECO:0000256" key="14">
    <source>
        <dbReference type="SAM" id="Phobius"/>
    </source>
</evidence>
<comment type="caution">
    <text evidence="16">The sequence shown here is derived from an EMBL/GenBank/DDBJ whole genome shotgun (WGS) entry which is preliminary data.</text>
</comment>
<feature type="region of interest" description="Disordered" evidence="13">
    <location>
        <begin position="1"/>
        <end position="43"/>
    </location>
</feature>
<evidence type="ECO:0000256" key="7">
    <source>
        <dbReference type="ARBA" id="ARBA00022692"/>
    </source>
</evidence>
<reference evidence="16 17" key="1">
    <citation type="journal article" date="2024" name="Nat. Commun.">
        <title>Phylogenomics reveals the evolutionary origins of lichenization in chlorophyte algae.</title>
        <authorList>
            <person name="Puginier C."/>
            <person name="Libourel C."/>
            <person name="Otte J."/>
            <person name="Skaloud P."/>
            <person name="Haon M."/>
            <person name="Grisel S."/>
            <person name="Petersen M."/>
            <person name="Berrin J.G."/>
            <person name="Delaux P.M."/>
            <person name="Dal Grande F."/>
            <person name="Keller J."/>
        </authorList>
    </citation>
    <scope>NUCLEOTIDE SEQUENCE [LARGE SCALE GENOMIC DNA]</scope>
    <source>
        <strain evidence="16 17">SAG 2043</strain>
    </source>
</reference>
<keyword evidence="8" id="KW-0378">Hydrolase</keyword>
<dbReference type="EMBL" id="JALJOR010000010">
    <property type="protein sequence ID" value="KAK9809927.1"/>
    <property type="molecule type" value="Genomic_DNA"/>
</dbReference>
<evidence type="ECO:0000313" key="17">
    <source>
        <dbReference type="Proteomes" id="UP001489004"/>
    </source>
</evidence>
<dbReference type="GO" id="GO:0006508">
    <property type="term" value="P:proteolysis"/>
    <property type="evidence" value="ECO:0007669"/>
    <property type="project" value="UniProtKB-KW"/>
</dbReference>
<feature type="domain" description="Peptidase M50" evidence="15">
    <location>
        <begin position="300"/>
        <end position="459"/>
    </location>
</feature>